<dbReference type="RefSeq" id="WP_058729011.1">
    <property type="nucleotide sequence ID" value="NZ_LDRB01000042.1"/>
</dbReference>
<dbReference type="Proteomes" id="UP000072763">
    <property type="component" value="Unassembled WGS sequence"/>
</dbReference>
<dbReference type="SUPFAM" id="SSF53756">
    <property type="entry name" value="UDP-Glycosyltransferase/glycogen phosphorylase"/>
    <property type="match status" value="1"/>
</dbReference>
<dbReference type="OrthoDB" id="9801609at2"/>
<keyword evidence="1 6" id="KW-0328">Glycosyltransferase</keyword>
<dbReference type="Pfam" id="PF13439">
    <property type="entry name" value="Glyco_transf_4"/>
    <property type="match status" value="1"/>
</dbReference>
<evidence type="ECO:0000313" key="7">
    <source>
        <dbReference type="Proteomes" id="UP000072763"/>
    </source>
</evidence>
<dbReference type="InterPro" id="IPR028098">
    <property type="entry name" value="Glyco_trans_4-like_N"/>
</dbReference>
<evidence type="ECO:0000313" key="6">
    <source>
        <dbReference type="EMBL" id="KTR47716.1"/>
    </source>
</evidence>
<accession>A0A147DM73</accession>
<feature type="domain" description="Glycosyltransferase subfamily 4-like N-terminal" evidence="4">
    <location>
        <begin position="16"/>
        <end position="176"/>
    </location>
</feature>
<dbReference type="PANTHER" id="PTHR46401:SF2">
    <property type="entry name" value="GLYCOSYLTRANSFERASE WBBK-RELATED"/>
    <property type="match status" value="1"/>
</dbReference>
<reference evidence="7 8" key="1">
    <citation type="journal article" date="2016" name="Front. Microbiol.">
        <title>Genomic Resource of Rice Seed Associated Bacteria.</title>
        <authorList>
            <person name="Midha S."/>
            <person name="Bansal K."/>
            <person name="Sharma S."/>
            <person name="Kumar N."/>
            <person name="Patil P.P."/>
            <person name="Chaudhry V."/>
            <person name="Patil P.B."/>
        </authorList>
    </citation>
    <scope>NUCLEOTIDE SEQUENCE [LARGE SCALE GENOMIC DNA]</scope>
    <source>
        <strain evidence="5 8">NS263</strain>
        <strain evidence="6 7">NS359</strain>
    </source>
</reference>
<dbReference type="STRING" id="465820.NS263_09370"/>
<keyword evidence="2 6" id="KW-0808">Transferase</keyword>
<name>A0A147DM73_9MICO</name>
<dbReference type="GO" id="GO:0009103">
    <property type="term" value="P:lipopolysaccharide biosynthetic process"/>
    <property type="evidence" value="ECO:0007669"/>
    <property type="project" value="TreeGrafter"/>
</dbReference>
<evidence type="ECO:0000313" key="8">
    <source>
        <dbReference type="Proteomes" id="UP000078335"/>
    </source>
</evidence>
<dbReference type="Pfam" id="PF00534">
    <property type="entry name" value="Glycos_transf_1"/>
    <property type="match status" value="1"/>
</dbReference>
<dbReference type="EMBL" id="LDRB01000042">
    <property type="protein sequence ID" value="KTR39795.1"/>
    <property type="molecule type" value="Genomic_DNA"/>
</dbReference>
<dbReference type="AlphaFoldDB" id="A0A147DM73"/>
<evidence type="ECO:0000259" key="3">
    <source>
        <dbReference type="Pfam" id="PF00534"/>
    </source>
</evidence>
<comment type="caution">
    <text evidence="6">The sequence shown here is derived from an EMBL/GenBank/DDBJ whole genome shotgun (WGS) entry which is preliminary data.</text>
</comment>
<dbReference type="GO" id="GO:0016757">
    <property type="term" value="F:glycosyltransferase activity"/>
    <property type="evidence" value="ECO:0007669"/>
    <property type="project" value="UniProtKB-KW"/>
</dbReference>
<sequence length="380" mass="40929">MTTLRVVVDQVIAPVPGGIGRYAEELTRQLVETAPAGCDVEGIVSAAPRADVERLRTLLPGLTGVERLALPRRELSLAWQGGLAHGASHGMVHAPSVLAPLVKHDRFQEPGRQTVVTVHDTVPWTHPETLTPRGVHFHKAMVKRAWKHADAVVVPTHAVAGQLDEIHRFGDRLRVIGGAPTGRLRVPVDADVRAERLGLPDRYVLAVGTLEPRKGLRHLIEAMAHPDAPQDVPLVVSGPDGWGDVDVLGTAERAGLAADRVKVLGRVDDADLAVVYDRATVFVFPSLAEGFGLPVIEAMSFGTPVVHSDDPAVSEVASDAGVTVARDPRESYAERLAQAVYQVVADPLLAEQLAIAGPDRARMFDWRDSALETWQLHADL</sequence>
<dbReference type="PATRIC" id="fig|465820.3.peg.1918"/>
<dbReference type="PANTHER" id="PTHR46401">
    <property type="entry name" value="GLYCOSYLTRANSFERASE WBBK-RELATED"/>
    <property type="match status" value="1"/>
</dbReference>
<dbReference type="Proteomes" id="UP000078335">
    <property type="component" value="Unassembled WGS sequence"/>
</dbReference>
<dbReference type="Gene3D" id="3.40.50.2000">
    <property type="entry name" value="Glycogen Phosphorylase B"/>
    <property type="match status" value="2"/>
</dbReference>
<protein>
    <submittedName>
        <fullName evidence="6">Mannosyltransferase</fullName>
    </submittedName>
</protein>
<organism evidence="6 7">
    <name type="scientific">Curtobacterium oceanosedimentum</name>
    <dbReference type="NCBI Taxonomy" id="465820"/>
    <lineage>
        <taxon>Bacteria</taxon>
        <taxon>Bacillati</taxon>
        <taxon>Actinomycetota</taxon>
        <taxon>Actinomycetes</taxon>
        <taxon>Micrococcales</taxon>
        <taxon>Microbacteriaceae</taxon>
        <taxon>Curtobacterium</taxon>
    </lineage>
</organism>
<evidence type="ECO:0000256" key="1">
    <source>
        <dbReference type="ARBA" id="ARBA00022676"/>
    </source>
</evidence>
<evidence type="ECO:0000259" key="4">
    <source>
        <dbReference type="Pfam" id="PF13439"/>
    </source>
</evidence>
<evidence type="ECO:0000313" key="5">
    <source>
        <dbReference type="EMBL" id="KTR39795.1"/>
    </source>
</evidence>
<gene>
    <name evidence="5" type="ORF">NS263_09370</name>
    <name evidence="6" type="ORF">NS359_15060</name>
</gene>
<keyword evidence="8" id="KW-1185">Reference proteome</keyword>
<dbReference type="CDD" id="cd03809">
    <property type="entry name" value="GT4_MtfB-like"/>
    <property type="match status" value="1"/>
</dbReference>
<dbReference type="EMBL" id="LDRC01000102">
    <property type="protein sequence ID" value="KTR47716.1"/>
    <property type="molecule type" value="Genomic_DNA"/>
</dbReference>
<proteinExistence type="predicted"/>
<feature type="domain" description="Glycosyl transferase family 1" evidence="3">
    <location>
        <begin position="198"/>
        <end position="357"/>
    </location>
</feature>
<dbReference type="InterPro" id="IPR001296">
    <property type="entry name" value="Glyco_trans_1"/>
</dbReference>
<evidence type="ECO:0000256" key="2">
    <source>
        <dbReference type="ARBA" id="ARBA00022679"/>
    </source>
</evidence>